<evidence type="ECO:0000313" key="4">
    <source>
        <dbReference type="EMBL" id="MCQ4769120.1"/>
    </source>
</evidence>
<comment type="pathway">
    <text evidence="1">Purine metabolism; ppGpp biosynthesis; ppGpp from GTP: step 1/2.</text>
</comment>
<dbReference type="Proteomes" id="UP001204562">
    <property type="component" value="Unassembled WGS sequence"/>
</dbReference>
<dbReference type="InterPro" id="IPR052366">
    <property type="entry name" value="GTP_Pyrophosphokinase"/>
</dbReference>
<accession>A0AAW5JL79</accession>
<dbReference type="GO" id="GO:0015969">
    <property type="term" value="P:guanosine tetraphosphate metabolic process"/>
    <property type="evidence" value="ECO:0007669"/>
    <property type="project" value="InterPro"/>
</dbReference>
<evidence type="ECO:0000259" key="2">
    <source>
        <dbReference type="SMART" id="SM00954"/>
    </source>
</evidence>
<sequence>MPCETGKTRLMVPDKTLTILPPALEGEAGALTELFHIYEAAMKVIAVRLEILDAEFKNLHDHNPIHHTEARVKSLDSILQKLERKGLDPTIENIQHYITDVAGLRIVCPYVDDIYLLDNLLSQQEHIVIVRRSDYIEHPKPNGYRSLHLIVRVPVPLADRTAHAPVEIQLRTIAMDMWASLEHELHYKSRFQPVEHLSERLKLCANTLSDVDLRMQEIFDYLNGQRSGDEE</sequence>
<dbReference type="AlphaFoldDB" id="A0AAW5JL79"/>
<dbReference type="InterPro" id="IPR007685">
    <property type="entry name" value="RelA_SpoT"/>
</dbReference>
<name>A0AAW5JL79_9FIRM</name>
<gene>
    <name evidence="3" type="ORF">L0P79_01095</name>
    <name evidence="4" type="ORF">NE579_01395</name>
</gene>
<dbReference type="InterPro" id="IPR043519">
    <property type="entry name" value="NT_sf"/>
</dbReference>
<organism evidence="4 6">
    <name type="scientific">Intestinimonas massiliensis</name>
    <name type="common">ex Afouda et al. 2020</name>
    <dbReference type="NCBI Taxonomy" id="1673721"/>
    <lineage>
        <taxon>Bacteria</taxon>
        <taxon>Bacillati</taxon>
        <taxon>Bacillota</taxon>
        <taxon>Clostridia</taxon>
        <taxon>Eubacteriales</taxon>
        <taxon>Intestinimonas</taxon>
    </lineage>
</organism>
<protein>
    <submittedName>
        <fullName evidence="4">GTP pyrophosphokinase family protein</fullName>
    </submittedName>
</protein>
<dbReference type="PANTHER" id="PTHR47837:SF2">
    <property type="entry name" value="GTP PYROPHOSPHOKINASE YWAC"/>
    <property type="match status" value="1"/>
</dbReference>
<dbReference type="Pfam" id="PF04607">
    <property type="entry name" value="RelA_SpoT"/>
    <property type="match status" value="1"/>
</dbReference>
<reference evidence="4" key="2">
    <citation type="submission" date="2022-06" db="EMBL/GenBank/DDBJ databases">
        <title>Isolation of gut microbiota from human fecal samples.</title>
        <authorList>
            <person name="Pamer E.G."/>
            <person name="Barat B."/>
            <person name="Waligurski E."/>
            <person name="Medina S."/>
            <person name="Paddock L."/>
            <person name="Mostad J."/>
        </authorList>
    </citation>
    <scope>NUCLEOTIDE SEQUENCE</scope>
    <source>
        <strain evidence="4">DFI.9.91</strain>
    </source>
</reference>
<dbReference type="SMART" id="SM00954">
    <property type="entry name" value="RelA_SpoT"/>
    <property type="match status" value="1"/>
</dbReference>
<evidence type="ECO:0000313" key="5">
    <source>
        <dbReference type="Proteomes" id="UP001200313"/>
    </source>
</evidence>
<dbReference type="RefSeq" id="WP_238072775.1">
    <property type="nucleotide sequence ID" value="NZ_JAKNJB010000002.1"/>
</dbReference>
<dbReference type="Proteomes" id="UP001200313">
    <property type="component" value="Unassembled WGS sequence"/>
</dbReference>
<dbReference type="EMBL" id="JAKNJB010000002">
    <property type="protein sequence ID" value="MCG4525674.1"/>
    <property type="molecule type" value="Genomic_DNA"/>
</dbReference>
<dbReference type="Gene3D" id="3.30.460.10">
    <property type="entry name" value="Beta Polymerase, domain 2"/>
    <property type="match status" value="1"/>
</dbReference>
<dbReference type="EMBL" id="JANFYS010000001">
    <property type="protein sequence ID" value="MCQ4769120.1"/>
    <property type="molecule type" value="Genomic_DNA"/>
</dbReference>
<keyword evidence="5" id="KW-1185">Reference proteome</keyword>
<dbReference type="PANTHER" id="PTHR47837">
    <property type="entry name" value="GTP PYROPHOSPHOKINASE YJBM"/>
    <property type="match status" value="1"/>
</dbReference>
<dbReference type="Gene3D" id="1.10.287.860">
    <property type="entry name" value="Nucleotidyltransferase"/>
    <property type="match status" value="1"/>
</dbReference>
<evidence type="ECO:0000256" key="1">
    <source>
        <dbReference type="ARBA" id="ARBA00004976"/>
    </source>
</evidence>
<proteinExistence type="predicted"/>
<reference evidence="3 5" key="1">
    <citation type="submission" date="2022-01" db="EMBL/GenBank/DDBJ databases">
        <title>Collection of gut derived symbiotic bacterial strains cultured from healthy donors.</title>
        <authorList>
            <person name="Lin H."/>
            <person name="Kohout C."/>
            <person name="Waligurski E."/>
            <person name="Pamer E.G."/>
        </authorList>
    </citation>
    <scope>NUCLEOTIDE SEQUENCE [LARGE SCALE GENOMIC DNA]</scope>
    <source>
        <strain evidence="3 5">DFI.3.7</strain>
    </source>
</reference>
<comment type="caution">
    <text evidence="4">The sequence shown here is derived from an EMBL/GenBank/DDBJ whole genome shotgun (WGS) entry which is preliminary data.</text>
</comment>
<dbReference type="CDD" id="cd05399">
    <property type="entry name" value="NT_Rel-Spo_like"/>
    <property type="match status" value="1"/>
</dbReference>
<feature type="domain" description="RelA/SpoT" evidence="2">
    <location>
        <begin position="70"/>
        <end position="193"/>
    </location>
</feature>
<evidence type="ECO:0000313" key="6">
    <source>
        <dbReference type="Proteomes" id="UP001204562"/>
    </source>
</evidence>
<dbReference type="SUPFAM" id="SSF81301">
    <property type="entry name" value="Nucleotidyltransferase"/>
    <property type="match status" value="1"/>
</dbReference>
<evidence type="ECO:0000313" key="3">
    <source>
        <dbReference type="EMBL" id="MCG4525674.1"/>
    </source>
</evidence>